<evidence type="ECO:0000259" key="2">
    <source>
        <dbReference type="PROSITE" id="PS50222"/>
    </source>
</evidence>
<dbReference type="Gene3D" id="1.10.238.10">
    <property type="entry name" value="EF-hand"/>
    <property type="match status" value="1"/>
</dbReference>
<evidence type="ECO:0000313" key="3">
    <source>
        <dbReference type="EMBL" id="CAF1613724.1"/>
    </source>
</evidence>
<dbReference type="PROSITE" id="PS00018">
    <property type="entry name" value="EF_HAND_1"/>
    <property type="match status" value="1"/>
</dbReference>
<sequence>MTDLHYTVTETIYRRYGQVIEIVYEYDEVREEQVLENMQTKTEKRRRTYQASITRTEYERIANKVQYQRYVLPFDTFVTILRPFMMGTYAAEEVREAFRLLDKNSSNTIDVEELAGFLSVLHPIMSKETLLGYINKVARDGHNDINFDEFSQMILRGVGRDIVCGHF</sequence>
<gene>
    <name evidence="3" type="ORF">XAT740_LOCUS49260</name>
</gene>
<evidence type="ECO:0000313" key="4">
    <source>
        <dbReference type="Proteomes" id="UP000663828"/>
    </source>
</evidence>
<accession>A0A816BSY8</accession>
<keyword evidence="1" id="KW-0106">Calcium</keyword>
<dbReference type="PROSITE" id="PS50222">
    <property type="entry name" value="EF_HAND_2"/>
    <property type="match status" value="1"/>
</dbReference>
<name>A0A816BSY8_ADIRI</name>
<protein>
    <recommendedName>
        <fullName evidence="2">EF-hand domain-containing protein</fullName>
    </recommendedName>
</protein>
<dbReference type="Pfam" id="PF13499">
    <property type="entry name" value="EF-hand_7"/>
    <property type="match status" value="1"/>
</dbReference>
<dbReference type="SMART" id="SM00054">
    <property type="entry name" value="EFh"/>
    <property type="match status" value="1"/>
</dbReference>
<dbReference type="InterPro" id="IPR018247">
    <property type="entry name" value="EF_Hand_1_Ca_BS"/>
</dbReference>
<dbReference type="GO" id="GO:0005509">
    <property type="term" value="F:calcium ion binding"/>
    <property type="evidence" value="ECO:0007669"/>
    <property type="project" value="InterPro"/>
</dbReference>
<dbReference type="SUPFAM" id="SSF47473">
    <property type="entry name" value="EF-hand"/>
    <property type="match status" value="1"/>
</dbReference>
<proteinExistence type="predicted"/>
<feature type="domain" description="EF-hand" evidence="2">
    <location>
        <begin position="89"/>
        <end position="124"/>
    </location>
</feature>
<dbReference type="InterPro" id="IPR011992">
    <property type="entry name" value="EF-hand-dom_pair"/>
</dbReference>
<dbReference type="CDD" id="cd00051">
    <property type="entry name" value="EFh"/>
    <property type="match status" value="1"/>
</dbReference>
<dbReference type="InterPro" id="IPR002048">
    <property type="entry name" value="EF_hand_dom"/>
</dbReference>
<dbReference type="AlphaFoldDB" id="A0A816BSY8"/>
<reference evidence="3" key="1">
    <citation type="submission" date="2021-02" db="EMBL/GenBank/DDBJ databases">
        <authorList>
            <person name="Nowell W R."/>
        </authorList>
    </citation>
    <scope>NUCLEOTIDE SEQUENCE</scope>
</reference>
<dbReference type="Proteomes" id="UP000663828">
    <property type="component" value="Unassembled WGS sequence"/>
</dbReference>
<keyword evidence="4" id="KW-1185">Reference proteome</keyword>
<comment type="caution">
    <text evidence="3">The sequence shown here is derived from an EMBL/GenBank/DDBJ whole genome shotgun (WGS) entry which is preliminary data.</text>
</comment>
<dbReference type="EMBL" id="CAJNOR010007252">
    <property type="protein sequence ID" value="CAF1613724.1"/>
    <property type="molecule type" value="Genomic_DNA"/>
</dbReference>
<organism evidence="3 4">
    <name type="scientific">Adineta ricciae</name>
    <name type="common">Rotifer</name>
    <dbReference type="NCBI Taxonomy" id="249248"/>
    <lineage>
        <taxon>Eukaryota</taxon>
        <taxon>Metazoa</taxon>
        <taxon>Spiralia</taxon>
        <taxon>Gnathifera</taxon>
        <taxon>Rotifera</taxon>
        <taxon>Eurotatoria</taxon>
        <taxon>Bdelloidea</taxon>
        <taxon>Adinetida</taxon>
        <taxon>Adinetidae</taxon>
        <taxon>Adineta</taxon>
    </lineage>
</organism>
<evidence type="ECO:0000256" key="1">
    <source>
        <dbReference type="ARBA" id="ARBA00022837"/>
    </source>
</evidence>